<accession>A0A8H4FE84</accession>
<organism evidence="2 3">
    <name type="scientific">Colletotrichum gloeosporioides</name>
    <name type="common">Anthracnose fungus</name>
    <name type="synonym">Glomerella cingulata</name>
    <dbReference type="NCBI Taxonomy" id="474922"/>
    <lineage>
        <taxon>Eukaryota</taxon>
        <taxon>Fungi</taxon>
        <taxon>Dikarya</taxon>
        <taxon>Ascomycota</taxon>
        <taxon>Pezizomycotina</taxon>
        <taxon>Sordariomycetes</taxon>
        <taxon>Hypocreomycetidae</taxon>
        <taxon>Glomerellales</taxon>
        <taxon>Glomerellaceae</taxon>
        <taxon>Colletotrichum</taxon>
        <taxon>Colletotrichum gloeosporioides species complex</taxon>
    </lineage>
</organism>
<name>A0A8H4FE84_COLGL</name>
<dbReference type="PANTHER" id="PTHR33112:SF10">
    <property type="entry name" value="TOL"/>
    <property type="match status" value="1"/>
</dbReference>
<evidence type="ECO:0000313" key="2">
    <source>
        <dbReference type="EMBL" id="KAF3798591.1"/>
    </source>
</evidence>
<reference evidence="2" key="2">
    <citation type="submission" date="2020-03" db="EMBL/GenBank/DDBJ databases">
        <authorList>
            <person name="Fu F.-F."/>
            <person name="Chen J."/>
        </authorList>
    </citation>
    <scope>NUCLEOTIDE SEQUENCE</scope>
    <source>
        <strain evidence="2">Lc1</strain>
    </source>
</reference>
<feature type="domain" description="Heterokaryon incompatibility" evidence="1">
    <location>
        <begin position="211"/>
        <end position="362"/>
    </location>
</feature>
<dbReference type="Pfam" id="PF06985">
    <property type="entry name" value="HET"/>
    <property type="match status" value="1"/>
</dbReference>
<sequence>MEHPTSFLCSTCKQVIQAEDGLRSKHILFDDVEKLWVVTPERQSFESFRRAASNNCFICSILWNHDHLLVAPEVWATVWKPIKFQILQHKNRMRVDVAQTVDQTVVVAFRHPNFWSGTVDVHIMIHLNRLQDSPLPEFPMILAGSTASPSSLNQALNWFQKCKKNHGKCRSPPTARPGWLPTRLIDIGIPGEPDWKLRITKDLEKTTPLEYMTLSYRWAPNPEHLLLSENINDLQAGWPVKTLPQTFQDFILVVRQFGVRYVWIDRLCIIQDDDEDWKAEAPMMASVYSNSMCNICASASDGPDGGLFRYRAAKGIAPGIVDTTLTIAPTTCPVRCYIYRRRYWDDHLPESPLHCRGWVYQERFFASRIVYFSSQQIMWECLQESGCEGFPRGDVNPYPADHMKGFKTLGSLADLVSGPTGFMTTELLNAWEVSVESYSRCQLTRPEDKLYAFSGLSKLFQQATGDRFLAGMWQSVIVNQLCWYTHGNLPSPSEYRAPSWSWASVDGPVFSRSGDSLLGGEKMVKVIDLDVTTEGPDSTVEVKSGFLRLKGTMFITYCWTDYGDHGGEVAVGEYLGRRGDKSRNMMLFPDTTDRVLQKVGRMILLPVMRFPTGVENSAPAHLPRHHVGCLVLSSWKHPTMGDIYQRSGYVFTKNVFWNAGPAVTDGVLFDSIVENAEVTII</sequence>
<dbReference type="InterPro" id="IPR010730">
    <property type="entry name" value="HET"/>
</dbReference>
<evidence type="ECO:0000259" key="1">
    <source>
        <dbReference type="Pfam" id="PF06985"/>
    </source>
</evidence>
<dbReference type="EMBL" id="WVTB01000093">
    <property type="protein sequence ID" value="KAF3798591.1"/>
    <property type="molecule type" value="Genomic_DNA"/>
</dbReference>
<dbReference type="PANTHER" id="PTHR33112">
    <property type="entry name" value="DOMAIN PROTEIN, PUTATIVE-RELATED"/>
    <property type="match status" value="1"/>
</dbReference>
<gene>
    <name evidence="2" type="ORF">GCG54_00010743</name>
</gene>
<dbReference type="RefSeq" id="XP_045257751.1">
    <property type="nucleotide sequence ID" value="XM_045410660.1"/>
</dbReference>
<dbReference type="Proteomes" id="UP000613401">
    <property type="component" value="Unassembled WGS sequence"/>
</dbReference>
<comment type="caution">
    <text evidence="2">The sequence shown here is derived from an EMBL/GenBank/DDBJ whole genome shotgun (WGS) entry which is preliminary data.</text>
</comment>
<reference evidence="2" key="1">
    <citation type="journal article" date="2020" name="Phytopathology">
        <title>Genome sequence and comparative analysis of Colletotrichum gloeosporioides isolated from Liriodendron leaves.</title>
        <authorList>
            <person name="Fu F.F."/>
            <person name="Hao Z."/>
            <person name="Wang P."/>
            <person name="Lu Y."/>
            <person name="Xue L.J."/>
            <person name="Wei G."/>
            <person name="Tian Y."/>
            <person name="Baishi H."/>
            <person name="Xu H."/>
            <person name="Shi J."/>
            <person name="Cheng T."/>
            <person name="Wang G."/>
            <person name="Yi Y."/>
            <person name="Chen J."/>
        </authorList>
    </citation>
    <scope>NUCLEOTIDE SEQUENCE</scope>
    <source>
        <strain evidence="2">Lc1</strain>
    </source>
</reference>
<keyword evidence="3" id="KW-1185">Reference proteome</keyword>
<dbReference type="GeneID" id="69017871"/>
<proteinExistence type="predicted"/>
<dbReference type="AlphaFoldDB" id="A0A8H4FE84"/>
<evidence type="ECO:0000313" key="3">
    <source>
        <dbReference type="Proteomes" id="UP000613401"/>
    </source>
</evidence>
<protein>
    <recommendedName>
        <fullName evidence="1">Heterokaryon incompatibility domain-containing protein</fullName>
    </recommendedName>
</protein>